<sequence length="345" mass="37613">MLEKMERNNEENEEPRSSAPEPHRWYDITLGPSFKDDHPSSKFCTLRYEFKPASIDNNQPGLLHKTLENRVTVEFHNNQQGKPKVRFEGVAEDYRENEAVLFFDGETFRLEQLHRAIKRLRHVRLPGESTAAANVVTTTSVGAAAESNLRLLGEDTEIQPLNRGLVHQEQVTVERIGVDSSESLGAKSTDQKDVCASSSSPNPLLSSQEHKESELEEHLHRVNNDDDGHGTADKGTATKREFSTGIDINLPHPVDMDDIEIAEVVSDDEVDGNCNAAEALRAQVNAEGREKSSSSNSSSVSDSSSSGSGSRSRSRSETGSESESGSGSSSSSDTDISDGDSVISV</sequence>
<comment type="subcellular location">
    <subcellularLocation>
        <location evidence="1">Nucleus</location>
    </subcellularLocation>
</comment>
<evidence type="ECO:0000256" key="3">
    <source>
        <dbReference type="ARBA" id="ARBA00022553"/>
    </source>
</evidence>
<organism evidence="10 11">
    <name type="scientific">Quillaja saponaria</name>
    <name type="common">Soap bark tree</name>
    <dbReference type="NCBI Taxonomy" id="32244"/>
    <lineage>
        <taxon>Eukaryota</taxon>
        <taxon>Viridiplantae</taxon>
        <taxon>Streptophyta</taxon>
        <taxon>Embryophyta</taxon>
        <taxon>Tracheophyta</taxon>
        <taxon>Spermatophyta</taxon>
        <taxon>Magnoliopsida</taxon>
        <taxon>eudicotyledons</taxon>
        <taxon>Gunneridae</taxon>
        <taxon>Pentapetalae</taxon>
        <taxon>rosids</taxon>
        <taxon>fabids</taxon>
        <taxon>Fabales</taxon>
        <taxon>Quillajaceae</taxon>
        <taxon>Quillaja</taxon>
    </lineage>
</organism>
<evidence type="ECO:0000313" key="11">
    <source>
        <dbReference type="Proteomes" id="UP001163823"/>
    </source>
</evidence>
<evidence type="ECO:0000256" key="6">
    <source>
        <dbReference type="ARBA" id="ARBA00023163"/>
    </source>
</evidence>
<protein>
    <submittedName>
        <fullName evidence="10">Ell-associated factor Eaf like</fullName>
    </submittedName>
</protein>
<dbReference type="EMBL" id="JARAOO010000004">
    <property type="protein sequence ID" value="KAJ7971265.1"/>
    <property type="molecule type" value="Genomic_DNA"/>
</dbReference>
<evidence type="ECO:0000256" key="2">
    <source>
        <dbReference type="ARBA" id="ARBA00007798"/>
    </source>
</evidence>
<feature type="region of interest" description="Disordered" evidence="8">
    <location>
        <begin position="1"/>
        <end position="31"/>
    </location>
</feature>
<dbReference type="PANTHER" id="PTHR15970:SF2">
    <property type="entry name" value="ELL-ASSOCIATED FACTOR EAF"/>
    <property type="match status" value="1"/>
</dbReference>
<comment type="caution">
    <text evidence="10">The sequence shown here is derived from an EMBL/GenBank/DDBJ whole genome shotgun (WGS) entry which is preliminary data.</text>
</comment>
<feature type="compositionally biased region" description="Low complexity" evidence="8">
    <location>
        <begin position="293"/>
        <end position="345"/>
    </location>
</feature>
<feature type="compositionally biased region" description="Low complexity" evidence="8">
    <location>
        <begin position="197"/>
        <end position="207"/>
    </location>
</feature>
<evidence type="ECO:0000259" key="9">
    <source>
        <dbReference type="Pfam" id="PF09816"/>
    </source>
</evidence>
<dbReference type="KEGG" id="qsa:O6P43_009322"/>
<reference evidence="10" key="1">
    <citation type="journal article" date="2023" name="Science">
        <title>Elucidation of the pathway for biosynthesis of saponin adjuvants from the soapbark tree.</title>
        <authorList>
            <person name="Reed J."/>
            <person name="Orme A."/>
            <person name="El-Demerdash A."/>
            <person name="Owen C."/>
            <person name="Martin L.B.B."/>
            <person name="Misra R.C."/>
            <person name="Kikuchi S."/>
            <person name="Rejzek M."/>
            <person name="Martin A.C."/>
            <person name="Harkess A."/>
            <person name="Leebens-Mack J."/>
            <person name="Louveau T."/>
            <person name="Stephenson M.J."/>
            <person name="Osbourn A."/>
        </authorList>
    </citation>
    <scope>NUCLEOTIDE SEQUENCE</scope>
    <source>
        <strain evidence="10">S10</strain>
    </source>
</reference>
<feature type="region of interest" description="Disordered" evidence="8">
    <location>
        <begin position="276"/>
        <end position="345"/>
    </location>
</feature>
<keyword evidence="7" id="KW-0539">Nucleus</keyword>
<evidence type="ECO:0000256" key="7">
    <source>
        <dbReference type="ARBA" id="ARBA00023242"/>
    </source>
</evidence>
<keyword evidence="4" id="KW-0805">Transcription regulation</keyword>
<comment type="similarity">
    <text evidence="2">Belongs to the EAF family.</text>
</comment>
<dbReference type="PANTHER" id="PTHR15970">
    <property type="entry name" value="ELL-ASSOCIATED FACTOR EAF"/>
    <property type="match status" value="1"/>
</dbReference>
<dbReference type="Pfam" id="PF09816">
    <property type="entry name" value="EAF"/>
    <property type="match status" value="1"/>
</dbReference>
<gene>
    <name evidence="10" type="ORF">O6P43_009322</name>
</gene>
<keyword evidence="5" id="KW-0010">Activator</keyword>
<name>A0AAD7PY08_QUISA</name>
<dbReference type="InterPro" id="IPR019194">
    <property type="entry name" value="Tscrpt_elong_fac_Eaf_N"/>
</dbReference>
<evidence type="ECO:0000313" key="10">
    <source>
        <dbReference type="EMBL" id="KAJ7971265.1"/>
    </source>
</evidence>
<keyword evidence="3" id="KW-0597">Phosphoprotein</keyword>
<evidence type="ECO:0000256" key="5">
    <source>
        <dbReference type="ARBA" id="ARBA00023159"/>
    </source>
</evidence>
<keyword evidence="6" id="KW-0804">Transcription</keyword>
<feature type="domain" description="Transcription elongation factor Eaf N-terminal" evidence="9">
    <location>
        <begin position="26"/>
        <end position="124"/>
    </location>
</feature>
<dbReference type="AlphaFoldDB" id="A0AAD7PY08"/>
<feature type="compositionally biased region" description="Basic and acidic residues" evidence="8">
    <location>
        <begin position="208"/>
        <end position="242"/>
    </location>
</feature>
<evidence type="ECO:0000256" key="4">
    <source>
        <dbReference type="ARBA" id="ARBA00023015"/>
    </source>
</evidence>
<dbReference type="InterPro" id="IPR027093">
    <property type="entry name" value="EAF_fam"/>
</dbReference>
<accession>A0AAD7PY08</accession>
<evidence type="ECO:0000256" key="8">
    <source>
        <dbReference type="SAM" id="MobiDB-lite"/>
    </source>
</evidence>
<keyword evidence="11" id="KW-1185">Reference proteome</keyword>
<dbReference type="GO" id="GO:0003711">
    <property type="term" value="F:transcription elongation factor activity"/>
    <property type="evidence" value="ECO:0007669"/>
    <property type="project" value="TreeGrafter"/>
</dbReference>
<proteinExistence type="inferred from homology"/>
<evidence type="ECO:0000256" key="1">
    <source>
        <dbReference type="ARBA" id="ARBA00004123"/>
    </source>
</evidence>
<dbReference type="GO" id="GO:0006368">
    <property type="term" value="P:transcription elongation by RNA polymerase II"/>
    <property type="evidence" value="ECO:0007669"/>
    <property type="project" value="InterPro"/>
</dbReference>
<dbReference type="Proteomes" id="UP001163823">
    <property type="component" value="Chromosome 4"/>
</dbReference>
<feature type="region of interest" description="Disordered" evidence="8">
    <location>
        <begin position="177"/>
        <end position="252"/>
    </location>
</feature>
<dbReference type="GO" id="GO:0032783">
    <property type="term" value="C:super elongation complex"/>
    <property type="evidence" value="ECO:0007669"/>
    <property type="project" value="InterPro"/>
</dbReference>
<feature type="compositionally biased region" description="Basic and acidic residues" evidence="8">
    <location>
        <begin position="1"/>
        <end position="26"/>
    </location>
</feature>